<dbReference type="Pfam" id="PF01535">
    <property type="entry name" value="PPR"/>
    <property type="match status" value="2"/>
</dbReference>
<evidence type="ECO:0000313" key="3">
    <source>
        <dbReference type="Proteomes" id="UP001497512"/>
    </source>
</evidence>
<evidence type="ECO:0000313" key="2">
    <source>
        <dbReference type="EMBL" id="CAK9193461.1"/>
    </source>
</evidence>
<protein>
    <recommendedName>
        <fullName evidence="4">Pentatricopeptide repeat-containing protein</fullName>
    </recommendedName>
</protein>
<reference evidence="2" key="1">
    <citation type="submission" date="2024-02" db="EMBL/GenBank/DDBJ databases">
        <authorList>
            <consortium name="ELIXIR-Norway"/>
            <consortium name="Elixir Norway"/>
        </authorList>
    </citation>
    <scope>NUCLEOTIDE SEQUENCE</scope>
</reference>
<gene>
    <name evidence="2" type="ORF">CSSPTR1EN2_LOCUS2002</name>
</gene>
<sequence>MQQEGVTPNKFTFAPLINACAGLGALECGRHVHEQLIQSGCESDVFVGKGRSVHEQIIQSGCKFDVFVGSSFVDMYTKCRSLEDAQRVFNIMLSRDVVTWSAMISGHVKCGQGQNALKLS</sequence>
<dbReference type="Gene3D" id="1.25.40.10">
    <property type="entry name" value="Tetratricopeptide repeat domain"/>
    <property type="match status" value="2"/>
</dbReference>
<evidence type="ECO:0008006" key="4">
    <source>
        <dbReference type="Google" id="ProtNLM"/>
    </source>
</evidence>
<keyword evidence="3" id="KW-1185">Reference proteome</keyword>
<evidence type="ECO:0000256" key="1">
    <source>
        <dbReference type="ARBA" id="ARBA00022737"/>
    </source>
</evidence>
<dbReference type="Proteomes" id="UP001497512">
    <property type="component" value="Chromosome 10"/>
</dbReference>
<dbReference type="InterPro" id="IPR002885">
    <property type="entry name" value="PPR_rpt"/>
</dbReference>
<keyword evidence="1" id="KW-0677">Repeat</keyword>
<accession>A0ABP0TCY0</accession>
<proteinExistence type="predicted"/>
<dbReference type="InterPro" id="IPR046960">
    <property type="entry name" value="PPR_At4g14850-like_plant"/>
</dbReference>
<dbReference type="PANTHER" id="PTHR47926">
    <property type="entry name" value="PENTATRICOPEPTIDE REPEAT-CONTAINING PROTEIN"/>
    <property type="match status" value="1"/>
</dbReference>
<dbReference type="InterPro" id="IPR011990">
    <property type="entry name" value="TPR-like_helical_dom_sf"/>
</dbReference>
<dbReference type="EMBL" id="OZ019902">
    <property type="protein sequence ID" value="CAK9193461.1"/>
    <property type="molecule type" value="Genomic_DNA"/>
</dbReference>
<organism evidence="2 3">
    <name type="scientific">Sphagnum troendelagicum</name>
    <dbReference type="NCBI Taxonomy" id="128251"/>
    <lineage>
        <taxon>Eukaryota</taxon>
        <taxon>Viridiplantae</taxon>
        <taxon>Streptophyta</taxon>
        <taxon>Embryophyta</taxon>
        <taxon>Bryophyta</taxon>
        <taxon>Sphagnophytina</taxon>
        <taxon>Sphagnopsida</taxon>
        <taxon>Sphagnales</taxon>
        <taxon>Sphagnaceae</taxon>
        <taxon>Sphagnum</taxon>
    </lineage>
</organism>
<name>A0ABP0TCY0_9BRYO</name>